<protein>
    <recommendedName>
        <fullName evidence="10 11">Tyrosine recombinase XerC</fullName>
    </recommendedName>
</protein>
<dbReference type="InterPro" id="IPR050090">
    <property type="entry name" value="Tyrosine_recombinase_XerCD"/>
</dbReference>
<evidence type="ECO:0000256" key="3">
    <source>
        <dbReference type="ARBA" id="ARBA00022490"/>
    </source>
</evidence>
<reference evidence="14 15" key="1">
    <citation type="journal article" date="2015" name="Genome Announc.">
        <title>Expanding the biotechnology potential of lactobacilli through comparative genomics of 213 strains and associated genera.</title>
        <authorList>
            <person name="Sun Z."/>
            <person name="Harris H.M."/>
            <person name="McCann A."/>
            <person name="Guo C."/>
            <person name="Argimon S."/>
            <person name="Zhang W."/>
            <person name="Yang X."/>
            <person name="Jeffery I.B."/>
            <person name="Cooney J.C."/>
            <person name="Kagawa T.F."/>
            <person name="Liu W."/>
            <person name="Song Y."/>
            <person name="Salvetti E."/>
            <person name="Wrobel A."/>
            <person name="Rasinkangas P."/>
            <person name="Parkhill J."/>
            <person name="Rea M.C."/>
            <person name="O'Sullivan O."/>
            <person name="Ritari J."/>
            <person name="Douillard F.P."/>
            <person name="Paul Ross R."/>
            <person name="Yang R."/>
            <person name="Briner A.E."/>
            <person name="Felis G.E."/>
            <person name="de Vos W.M."/>
            <person name="Barrangou R."/>
            <person name="Klaenhammer T.R."/>
            <person name="Caufield P.W."/>
            <person name="Cui Y."/>
            <person name="Zhang H."/>
            <person name="O'Toole P.W."/>
        </authorList>
    </citation>
    <scope>NUCLEOTIDE SEQUENCE [LARGE SCALE GENOMIC DNA]</scope>
    <source>
        <strain evidence="14 15">DSM 20505</strain>
    </source>
</reference>
<dbReference type="InterPro" id="IPR004107">
    <property type="entry name" value="Integrase_SAM-like_N"/>
</dbReference>
<keyword evidence="6 10" id="KW-0229">DNA integration</keyword>
<comment type="subunit">
    <text evidence="10">Forms a cyclic heterotetrameric complex composed of two molecules of XerC and two molecules of XerD.</text>
</comment>
<feature type="active site" evidence="10">
    <location>
        <position position="149"/>
    </location>
</feature>
<dbReference type="PROSITE" id="PS51900">
    <property type="entry name" value="CB"/>
    <property type="match status" value="1"/>
</dbReference>
<accession>A0A0R1ZLU0</accession>
<dbReference type="EMBL" id="AYYO01000010">
    <property type="protein sequence ID" value="KRM56008.1"/>
    <property type="molecule type" value="Genomic_DNA"/>
</dbReference>
<sequence>MEEIKELDQFIQYLRTERQYSVQTQKAYRRDIQAFVDFMEDSGGFNGFAQVDAVAVSSYVSYMNEKQYSPATTSRKLSSLRGLYKFLMKIGAAKEDPFALVETKKVHNHLPQFFFEPEIEALFKAVSGDEPLTIRNRALLEVLYDTGIRVSECANLTLKQIDFNVGAMLIHGKGDKDRYVVFGQRCAKALHRYLDTVRMELAGVRGLVEPHVFLNQHGKPLTPRGIEYILDQVIKQTSLTAKIHPHMLRHSFATHMLDHGADLRTVQELLGHSSLSTTQIYTHVTTEHLVNDYMKYFPGHHDDTPSHSD</sequence>
<dbReference type="SUPFAM" id="SSF56349">
    <property type="entry name" value="DNA breaking-rejoining enzymes"/>
    <property type="match status" value="1"/>
</dbReference>
<gene>
    <name evidence="10" type="primary">xerC</name>
    <name evidence="14" type="ORF">FC18_GL000790</name>
</gene>
<keyword evidence="9 10" id="KW-0131">Cell cycle</keyword>
<feature type="domain" description="Tyr recombinase" evidence="12">
    <location>
        <begin position="109"/>
        <end position="294"/>
    </location>
</feature>
<dbReference type="Gene3D" id="1.10.443.10">
    <property type="entry name" value="Intergrase catalytic core"/>
    <property type="match status" value="1"/>
</dbReference>
<dbReference type="PANTHER" id="PTHR30349">
    <property type="entry name" value="PHAGE INTEGRASE-RELATED"/>
    <property type="match status" value="1"/>
</dbReference>
<evidence type="ECO:0000256" key="8">
    <source>
        <dbReference type="ARBA" id="ARBA00023172"/>
    </source>
</evidence>
<evidence type="ECO:0000256" key="5">
    <source>
        <dbReference type="ARBA" id="ARBA00022829"/>
    </source>
</evidence>
<dbReference type="GO" id="GO:0005737">
    <property type="term" value="C:cytoplasm"/>
    <property type="evidence" value="ECO:0007669"/>
    <property type="project" value="UniProtKB-SubCell"/>
</dbReference>
<dbReference type="InterPro" id="IPR011931">
    <property type="entry name" value="Recomb_XerC"/>
</dbReference>
<dbReference type="PANTHER" id="PTHR30349:SF77">
    <property type="entry name" value="TYROSINE RECOMBINASE XERC"/>
    <property type="match status" value="1"/>
</dbReference>
<feature type="active site" evidence="10">
    <location>
        <position position="246"/>
    </location>
</feature>
<dbReference type="OrthoDB" id="9801717at2"/>
<dbReference type="CDD" id="cd00798">
    <property type="entry name" value="INT_XerDC_C"/>
    <property type="match status" value="1"/>
</dbReference>
<feature type="active site" description="O-(3'-phospho-DNA)-tyrosine intermediate" evidence="10">
    <location>
        <position position="281"/>
    </location>
</feature>
<comment type="similarity">
    <text evidence="2 10">Belongs to the 'phage' integrase family. XerC subfamily.</text>
</comment>
<keyword evidence="4 10" id="KW-0132">Cell division</keyword>
<evidence type="ECO:0000313" key="15">
    <source>
        <dbReference type="Proteomes" id="UP000051679"/>
    </source>
</evidence>
<keyword evidence="8 10" id="KW-0233">DNA recombination</keyword>
<keyword evidence="3 10" id="KW-0963">Cytoplasm</keyword>
<organism evidence="14 15">
    <name type="scientific">Lacticaseibacillus sharpeae JCM 1186 = DSM 20505</name>
    <dbReference type="NCBI Taxonomy" id="1291052"/>
    <lineage>
        <taxon>Bacteria</taxon>
        <taxon>Bacillati</taxon>
        <taxon>Bacillota</taxon>
        <taxon>Bacilli</taxon>
        <taxon>Lactobacillales</taxon>
        <taxon>Lactobacillaceae</taxon>
        <taxon>Lacticaseibacillus</taxon>
    </lineage>
</organism>
<evidence type="ECO:0000256" key="9">
    <source>
        <dbReference type="ARBA" id="ARBA00023306"/>
    </source>
</evidence>
<dbReference type="GO" id="GO:0051301">
    <property type="term" value="P:cell division"/>
    <property type="evidence" value="ECO:0007669"/>
    <property type="project" value="UniProtKB-UniRule"/>
</dbReference>
<dbReference type="PROSITE" id="PS51898">
    <property type="entry name" value="TYR_RECOMBINASE"/>
    <property type="match status" value="1"/>
</dbReference>
<feature type="active site" evidence="10">
    <location>
        <position position="272"/>
    </location>
</feature>
<dbReference type="Pfam" id="PF02899">
    <property type="entry name" value="Phage_int_SAM_1"/>
    <property type="match status" value="1"/>
</dbReference>
<dbReference type="InterPro" id="IPR011010">
    <property type="entry name" value="DNA_brk_join_enz"/>
</dbReference>
<comment type="caution">
    <text evidence="14">The sequence shown here is derived from an EMBL/GenBank/DDBJ whole genome shotgun (WGS) entry which is preliminary data.</text>
</comment>
<dbReference type="PATRIC" id="fig|1291052.5.peg.806"/>
<dbReference type="AlphaFoldDB" id="A0A0R1ZLU0"/>
<evidence type="ECO:0000256" key="4">
    <source>
        <dbReference type="ARBA" id="ARBA00022618"/>
    </source>
</evidence>
<keyword evidence="5 10" id="KW-0159">Chromosome partition</keyword>
<name>A0A0R1ZLU0_9LACO</name>
<dbReference type="InterPro" id="IPR023009">
    <property type="entry name" value="Tyrosine_recombinase_XerC/XerD"/>
</dbReference>
<comment type="subcellular location">
    <subcellularLocation>
        <location evidence="1 10">Cytoplasm</location>
    </subcellularLocation>
</comment>
<dbReference type="InterPro" id="IPR013762">
    <property type="entry name" value="Integrase-like_cat_sf"/>
</dbReference>
<proteinExistence type="inferred from homology"/>
<dbReference type="GO" id="GO:0009037">
    <property type="term" value="F:tyrosine-based site-specific recombinase activity"/>
    <property type="evidence" value="ECO:0007669"/>
    <property type="project" value="UniProtKB-UniRule"/>
</dbReference>
<evidence type="ECO:0000256" key="11">
    <source>
        <dbReference type="NCBIfam" id="TIGR02224"/>
    </source>
</evidence>
<evidence type="ECO:0000259" key="12">
    <source>
        <dbReference type="PROSITE" id="PS51898"/>
    </source>
</evidence>
<feature type="active site" evidence="10">
    <location>
        <position position="249"/>
    </location>
</feature>
<evidence type="ECO:0000259" key="13">
    <source>
        <dbReference type="PROSITE" id="PS51900"/>
    </source>
</evidence>
<evidence type="ECO:0000256" key="1">
    <source>
        <dbReference type="ARBA" id="ARBA00004496"/>
    </source>
</evidence>
<keyword evidence="7 10" id="KW-0238">DNA-binding</keyword>
<keyword evidence="15" id="KW-1185">Reference proteome</keyword>
<dbReference type="GO" id="GO:0007059">
    <property type="term" value="P:chromosome segregation"/>
    <property type="evidence" value="ECO:0007669"/>
    <property type="project" value="UniProtKB-UniRule"/>
</dbReference>
<dbReference type="NCBIfam" id="NF001399">
    <property type="entry name" value="PRK00283.1"/>
    <property type="match status" value="1"/>
</dbReference>
<dbReference type="Gene3D" id="1.10.150.130">
    <property type="match status" value="1"/>
</dbReference>
<evidence type="ECO:0000313" key="14">
    <source>
        <dbReference type="EMBL" id="KRM56008.1"/>
    </source>
</evidence>
<dbReference type="STRING" id="1291052.FC18_GL000790"/>
<dbReference type="InterPro" id="IPR044068">
    <property type="entry name" value="CB"/>
</dbReference>
<evidence type="ECO:0000256" key="7">
    <source>
        <dbReference type="ARBA" id="ARBA00023125"/>
    </source>
</evidence>
<dbReference type="NCBIfam" id="NF040815">
    <property type="entry name" value="recomb_XerA_Arch"/>
    <property type="match status" value="1"/>
</dbReference>
<feature type="active site" evidence="10">
    <location>
        <position position="173"/>
    </location>
</feature>
<dbReference type="GO" id="GO:0006313">
    <property type="term" value="P:DNA transposition"/>
    <property type="evidence" value="ECO:0007669"/>
    <property type="project" value="UniProtKB-UniRule"/>
</dbReference>
<evidence type="ECO:0000256" key="2">
    <source>
        <dbReference type="ARBA" id="ARBA00006657"/>
    </source>
</evidence>
<evidence type="ECO:0000256" key="10">
    <source>
        <dbReference type="HAMAP-Rule" id="MF_01808"/>
    </source>
</evidence>
<comment type="function">
    <text evidence="10">Site-specific tyrosine recombinase, which acts by catalyzing the cutting and rejoining of the recombining DNA molecules. The XerC-XerD complex is essential to convert dimers of the bacterial chromosome into monomers to permit their segregation at cell division. It also contributes to the segregational stability of plasmids.</text>
</comment>
<dbReference type="Pfam" id="PF00589">
    <property type="entry name" value="Phage_integrase"/>
    <property type="match status" value="1"/>
</dbReference>
<dbReference type="GO" id="GO:0003677">
    <property type="term" value="F:DNA binding"/>
    <property type="evidence" value="ECO:0007669"/>
    <property type="project" value="UniProtKB-UniRule"/>
</dbReference>
<feature type="domain" description="Core-binding (CB)" evidence="13">
    <location>
        <begin position="1"/>
        <end position="88"/>
    </location>
</feature>
<dbReference type="InterPro" id="IPR010998">
    <property type="entry name" value="Integrase_recombinase_N"/>
</dbReference>
<dbReference type="Proteomes" id="UP000051679">
    <property type="component" value="Unassembled WGS sequence"/>
</dbReference>
<evidence type="ECO:0000256" key="6">
    <source>
        <dbReference type="ARBA" id="ARBA00022908"/>
    </source>
</evidence>
<dbReference type="InterPro" id="IPR002104">
    <property type="entry name" value="Integrase_catalytic"/>
</dbReference>
<dbReference type="NCBIfam" id="TIGR02224">
    <property type="entry name" value="recomb_XerC"/>
    <property type="match status" value="1"/>
</dbReference>
<dbReference type="HAMAP" id="MF_01808">
    <property type="entry name" value="Recomb_XerC_XerD"/>
    <property type="match status" value="1"/>
</dbReference>